<evidence type="ECO:0000256" key="5">
    <source>
        <dbReference type="PIRSR" id="PIRSR606118-50"/>
    </source>
</evidence>
<comment type="similarity">
    <text evidence="1">Belongs to the site-specific recombinase resolvase family.</text>
</comment>
<protein>
    <submittedName>
        <fullName evidence="8">Recombinase family protein</fullName>
    </submittedName>
</protein>
<dbReference type="PROSITE" id="PS00397">
    <property type="entry name" value="RECOMBINASES_1"/>
    <property type="match status" value="1"/>
</dbReference>
<dbReference type="CDD" id="cd03768">
    <property type="entry name" value="SR_ResInv"/>
    <property type="match status" value="1"/>
</dbReference>
<feature type="domain" description="Resolvase/invertase-type recombinase catalytic" evidence="7">
    <location>
        <begin position="1"/>
        <end position="137"/>
    </location>
</feature>
<accession>A0AB37HF75</accession>
<dbReference type="GO" id="GO:0015074">
    <property type="term" value="P:DNA integration"/>
    <property type="evidence" value="ECO:0007669"/>
    <property type="project" value="UniProtKB-KW"/>
</dbReference>
<dbReference type="Gene3D" id="3.40.50.1390">
    <property type="entry name" value="Resolvase, N-terminal catalytic domain"/>
    <property type="match status" value="1"/>
</dbReference>
<dbReference type="AlphaFoldDB" id="A0AB37HF75"/>
<dbReference type="PANTHER" id="PTHR30461">
    <property type="entry name" value="DNA-INVERTASE FROM LAMBDOID PROPHAGE"/>
    <property type="match status" value="1"/>
</dbReference>
<dbReference type="Pfam" id="PF00239">
    <property type="entry name" value="Resolvase"/>
    <property type="match status" value="1"/>
</dbReference>
<evidence type="ECO:0000256" key="2">
    <source>
        <dbReference type="ARBA" id="ARBA00022908"/>
    </source>
</evidence>
<dbReference type="InterPro" id="IPR006118">
    <property type="entry name" value="Recombinase_CS"/>
</dbReference>
<dbReference type="Gene3D" id="1.10.10.60">
    <property type="entry name" value="Homeodomain-like"/>
    <property type="match status" value="1"/>
</dbReference>
<dbReference type="GO" id="GO:0003677">
    <property type="term" value="F:DNA binding"/>
    <property type="evidence" value="ECO:0007669"/>
    <property type="project" value="UniProtKB-KW"/>
</dbReference>
<feature type="active site" description="O-(5'-phospho-DNA)-serine intermediate" evidence="5 6">
    <location>
        <position position="9"/>
    </location>
</feature>
<keyword evidence="4" id="KW-0233">DNA recombination</keyword>
<organism evidence="8 9">
    <name type="scientific">Heyndrickxia sporothermodurans</name>
    <dbReference type="NCBI Taxonomy" id="46224"/>
    <lineage>
        <taxon>Bacteria</taxon>
        <taxon>Bacillati</taxon>
        <taxon>Bacillota</taxon>
        <taxon>Bacilli</taxon>
        <taxon>Bacillales</taxon>
        <taxon>Bacillaceae</taxon>
        <taxon>Heyndrickxia</taxon>
    </lineage>
</organism>
<proteinExistence type="inferred from homology"/>
<evidence type="ECO:0000256" key="4">
    <source>
        <dbReference type="ARBA" id="ARBA00023172"/>
    </source>
</evidence>
<evidence type="ECO:0000256" key="1">
    <source>
        <dbReference type="ARBA" id="ARBA00009913"/>
    </source>
</evidence>
<sequence>MKIGYARVSTTDQNLDRQISKLKEFGCEHIIREKKSGASRDHRVELEKLISKLRFKDVVVVTELSRLARSLQDLLNILNELKGNEVDFVSIKENIDTRESNIYSKFMLQIMGAIAEFERDLTKERQKEGIIEAKKKGIYKGRKVKYHENAKGSDKIIYDAIVNSLRNKESVASIHRKTGVARNTIYKIAKDKKLIY</sequence>
<dbReference type="InterPro" id="IPR006119">
    <property type="entry name" value="Resolv_N"/>
</dbReference>
<dbReference type="Proteomes" id="UP000595512">
    <property type="component" value="Chromosome"/>
</dbReference>
<dbReference type="GO" id="GO:0000150">
    <property type="term" value="F:DNA strand exchange activity"/>
    <property type="evidence" value="ECO:0007669"/>
    <property type="project" value="InterPro"/>
</dbReference>
<evidence type="ECO:0000256" key="3">
    <source>
        <dbReference type="ARBA" id="ARBA00023125"/>
    </source>
</evidence>
<evidence type="ECO:0000313" key="8">
    <source>
        <dbReference type="EMBL" id="QQX25455.1"/>
    </source>
</evidence>
<keyword evidence="2" id="KW-0229">DNA integration</keyword>
<dbReference type="PROSITE" id="PS51736">
    <property type="entry name" value="RECOMBINASES_3"/>
    <property type="match status" value="1"/>
</dbReference>
<reference evidence="8 9" key="1">
    <citation type="submission" date="2020-12" db="EMBL/GenBank/DDBJ databases">
        <title>Taxonomic evaluation of the Bacillus sporothermodurans group of bacteria based on whole genome sequences.</title>
        <authorList>
            <person name="Fiedler G."/>
            <person name="Herbstmann A.-D."/>
            <person name="Doll E."/>
            <person name="Wenning M."/>
            <person name="Brinks E."/>
            <person name="Kabisch J."/>
            <person name="Breitenwieser F."/>
            <person name="Lappann M."/>
            <person name="Boehnlein C."/>
            <person name="Franz C."/>
        </authorList>
    </citation>
    <scope>NUCLEOTIDE SEQUENCE [LARGE SCALE GENOMIC DNA]</scope>
    <source>
        <strain evidence="8 9">DSM 10599</strain>
    </source>
</reference>
<dbReference type="InterPro" id="IPR036162">
    <property type="entry name" value="Resolvase-like_N_sf"/>
</dbReference>
<name>A0AB37HF75_9BACI</name>
<evidence type="ECO:0000259" key="7">
    <source>
        <dbReference type="PROSITE" id="PS51736"/>
    </source>
</evidence>
<evidence type="ECO:0000313" key="9">
    <source>
        <dbReference type="Proteomes" id="UP000595512"/>
    </source>
</evidence>
<dbReference type="SUPFAM" id="SSF53041">
    <property type="entry name" value="Resolvase-like"/>
    <property type="match status" value="1"/>
</dbReference>
<dbReference type="PANTHER" id="PTHR30461:SF26">
    <property type="entry name" value="RESOLVASE HOMOLOG YNEB"/>
    <property type="match status" value="1"/>
</dbReference>
<dbReference type="SMART" id="SM00857">
    <property type="entry name" value="Resolvase"/>
    <property type="match status" value="1"/>
</dbReference>
<dbReference type="InterPro" id="IPR050639">
    <property type="entry name" value="SSR_resolvase"/>
</dbReference>
<keyword evidence="3" id="KW-0238">DNA-binding</keyword>
<evidence type="ECO:0000256" key="6">
    <source>
        <dbReference type="PROSITE-ProRule" id="PRU10137"/>
    </source>
</evidence>
<dbReference type="EMBL" id="CP066701">
    <property type="protein sequence ID" value="QQX25455.1"/>
    <property type="molecule type" value="Genomic_DNA"/>
</dbReference>
<dbReference type="RefSeq" id="WP_107958846.1">
    <property type="nucleotide sequence ID" value="NZ_CP066701.1"/>
</dbReference>
<gene>
    <name evidence="8" type="ORF">JGZ69_22765</name>
</gene>
<dbReference type="KEGG" id="hspo:JGZ69_22765"/>